<dbReference type="AlphaFoldDB" id="A0A076EZM2"/>
<accession>A0A076EZM2</accession>
<proteinExistence type="predicted"/>
<reference evidence="2 3" key="1">
    <citation type="submission" date="2014-07" db="EMBL/GenBank/DDBJ databases">
        <title>Genome Sequence of Rhodococcus opacus Strain R7, a Biodegrader of Mono- and Polycyclic Aromatic Hydrocarbons.</title>
        <authorList>
            <person name="Di Gennaro P."/>
            <person name="Zampolli J."/>
            <person name="Presti I."/>
            <person name="Cappelletti M."/>
            <person name="D'Ursi P."/>
            <person name="Orro A."/>
            <person name="Mezzelani A."/>
            <person name="Milanesi L."/>
        </authorList>
    </citation>
    <scope>NUCLEOTIDE SEQUENCE [LARGE SCALE GENOMIC DNA]</scope>
    <source>
        <strain evidence="2 3">R7</strain>
        <plasmid evidence="2">pPDG1</plasmid>
    </source>
</reference>
<sequence length="78" mass="8289">MRDRYPHGAVRLVIIDRRRFHRHDAGSQRNAALDSGIKTYFFTGPGTVDLGSPGAGDAGSHAGVDERAVSPVDSVAVT</sequence>
<dbReference type="Proteomes" id="UP000028488">
    <property type="component" value="Plasmid pPDG1"/>
</dbReference>
<protein>
    <submittedName>
        <fullName evidence="2">Uncharacterized protein</fullName>
    </submittedName>
</protein>
<feature type="region of interest" description="Disordered" evidence="1">
    <location>
        <begin position="51"/>
        <end position="78"/>
    </location>
</feature>
<evidence type="ECO:0000313" key="2">
    <source>
        <dbReference type="EMBL" id="AII10697.1"/>
    </source>
</evidence>
<name>A0A076EZM2_RHOOP</name>
<evidence type="ECO:0000313" key="3">
    <source>
        <dbReference type="Proteomes" id="UP000028488"/>
    </source>
</evidence>
<dbReference type="EMBL" id="CP008948">
    <property type="protein sequence ID" value="AII10697.1"/>
    <property type="molecule type" value="Genomic_DNA"/>
</dbReference>
<organism evidence="2 3">
    <name type="scientific">Rhodococcus opacus</name>
    <name type="common">Nocardia opaca</name>
    <dbReference type="NCBI Taxonomy" id="37919"/>
    <lineage>
        <taxon>Bacteria</taxon>
        <taxon>Bacillati</taxon>
        <taxon>Actinomycetota</taxon>
        <taxon>Actinomycetes</taxon>
        <taxon>Mycobacteriales</taxon>
        <taxon>Nocardiaceae</taxon>
        <taxon>Rhodococcus</taxon>
    </lineage>
</organism>
<keyword evidence="2" id="KW-0614">Plasmid</keyword>
<evidence type="ECO:0000256" key="1">
    <source>
        <dbReference type="SAM" id="MobiDB-lite"/>
    </source>
</evidence>
<geneLocation type="plasmid" evidence="2 3">
    <name>pPDG1</name>
</geneLocation>
<gene>
    <name evidence="2" type="ORF">EP51_41525</name>
</gene>